<keyword evidence="10" id="KW-1185">Reference proteome</keyword>
<feature type="compositionally biased region" description="Basic and acidic residues" evidence="7">
    <location>
        <begin position="299"/>
        <end position="308"/>
    </location>
</feature>
<dbReference type="PANTHER" id="PTHR33057">
    <property type="entry name" value="TRANSCRIPTION REPRESSOR OFP7-RELATED"/>
    <property type="match status" value="1"/>
</dbReference>
<reference evidence="9 10" key="1">
    <citation type="submission" date="2021-07" db="EMBL/GenBank/DDBJ databases">
        <title>The Aristolochia fimbriata genome: insights into angiosperm evolution, floral development and chemical biosynthesis.</title>
        <authorList>
            <person name="Jiao Y."/>
        </authorList>
    </citation>
    <scope>NUCLEOTIDE SEQUENCE [LARGE SCALE GENOMIC DNA]</scope>
    <source>
        <strain evidence="9">IBCAS-2021</strain>
        <tissue evidence="9">Leaf</tissue>
    </source>
</reference>
<keyword evidence="3 6" id="KW-0805">Transcription regulation</keyword>
<proteinExistence type="predicted"/>
<evidence type="ECO:0000256" key="1">
    <source>
        <dbReference type="ARBA" id="ARBA00004123"/>
    </source>
</evidence>
<dbReference type="NCBIfam" id="TIGR01568">
    <property type="entry name" value="A_thal_3678"/>
    <property type="match status" value="1"/>
</dbReference>
<feature type="compositionally biased region" description="Basic and acidic residues" evidence="7">
    <location>
        <begin position="59"/>
        <end position="82"/>
    </location>
</feature>
<evidence type="ECO:0000313" key="9">
    <source>
        <dbReference type="EMBL" id="KAG9459286.1"/>
    </source>
</evidence>
<organism evidence="9 10">
    <name type="scientific">Aristolochia fimbriata</name>
    <name type="common">White veined hardy Dutchman's pipe vine</name>
    <dbReference type="NCBI Taxonomy" id="158543"/>
    <lineage>
        <taxon>Eukaryota</taxon>
        <taxon>Viridiplantae</taxon>
        <taxon>Streptophyta</taxon>
        <taxon>Embryophyta</taxon>
        <taxon>Tracheophyta</taxon>
        <taxon>Spermatophyta</taxon>
        <taxon>Magnoliopsida</taxon>
        <taxon>Magnoliidae</taxon>
        <taxon>Piperales</taxon>
        <taxon>Aristolochiaceae</taxon>
        <taxon>Aristolochia</taxon>
    </lineage>
</organism>
<gene>
    <name evidence="9" type="ORF">H6P81_003794</name>
</gene>
<evidence type="ECO:0000256" key="2">
    <source>
        <dbReference type="ARBA" id="ARBA00022491"/>
    </source>
</evidence>
<evidence type="ECO:0000256" key="3">
    <source>
        <dbReference type="ARBA" id="ARBA00023015"/>
    </source>
</evidence>
<name>A0AAV7FH32_ARIFI</name>
<accession>A0AAV7FH32</accession>
<dbReference type="InterPro" id="IPR006458">
    <property type="entry name" value="Ovate_C"/>
</dbReference>
<dbReference type="EMBL" id="JAINDJ010000002">
    <property type="protein sequence ID" value="KAG9459286.1"/>
    <property type="molecule type" value="Genomic_DNA"/>
</dbReference>
<sequence>MPKKGIQKSIQVYLSKIRKPAVPDHHDPVDHRDIPHAGSAAAGWLLSACKHPRTPSFVGDDREDCRRKEGGRPPAPHDEAAATLKDIDKFLFENFRSLYVNKDDPRRRKDGDRGEDDDEDAAAAVLLCESPTFAKTPPSLRASHRFFVSTSLDNSLLERPCSESSAAGDPRSSSSSSSSSGVPLPGDSLAVLTYSRRPYDDFRRSMQEMVEARREMVGPSPAQHGQALDWDFMEELLFCYLRLNEKRAHKYILGAFVDLVVSFRPAKAPSAAASRPRRNKKPSPGERISRRRRRHRHKADSSSDERDS</sequence>
<keyword evidence="5 6" id="KW-0539">Nucleus</keyword>
<feature type="domain" description="OVATE" evidence="8">
    <location>
        <begin position="191"/>
        <end position="262"/>
    </location>
</feature>
<feature type="region of interest" description="Disordered" evidence="7">
    <location>
        <begin position="267"/>
        <end position="308"/>
    </location>
</feature>
<protein>
    <recommendedName>
        <fullName evidence="6">Transcription repressor</fullName>
    </recommendedName>
    <alternativeName>
        <fullName evidence="6">Ovate family protein</fullName>
    </alternativeName>
</protein>
<dbReference type="PROSITE" id="PS51754">
    <property type="entry name" value="OVATE"/>
    <property type="match status" value="1"/>
</dbReference>
<evidence type="ECO:0000259" key="8">
    <source>
        <dbReference type="PROSITE" id="PS51754"/>
    </source>
</evidence>
<keyword evidence="2 6" id="KW-0678">Repressor</keyword>
<evidence type="ECO:0000256" key="7">
    <source>
        <dbReference type="SAM" id="MobiDB-lite"/>
    </source>
</evidence>
<comment type="subcellular location">
    <subcellularLocation>
        <location evidence="1 6">Nucleus</location>
    </subcellularLocation>
</comment>
<evidence type="ECO:0000256" key="5">
    <source>
        <dbReference type="ARBA" id="ARBA00023242"/>
    </source>
</evidence>
<keyword evidence="4 6" id="KW-0804">Transcription</keyword>
<feature type="region of interest" description="Disordered" evidence="7">
    <location>
        <begin position="159"/>
        <end position="184"/>
    </location>
</feature>
<dbReference type="GO" id="GO:0005634">
    <property type="term" value="C:nucleus"/>
    <property type="evidence" value="ECO:0007669"/>
    <property type="project" value="UniProtKB-SubCell"/>
</dbReference>
<dbReference type="PANTHER" id="PTHR33057:SF117">
    <property type="entry name" value="TRANSCRIPTION REPRESSOR OFP14"/>
    <property type="match status" value="1"/>
</dbReference>
<comment type="caution">
    <text evidence="9">The sequence shown here is derived from an EMBL/GenBank/DDBJ whole genome shotgun (WGS) entry which is preliminary data.</text>
</comment>
<evidence type="ECO:0000313" key="10">
    <source>
        <dbReference type="Proteomes" id="UP000825729"/>
    </source>
</evidence>
<feature type="compositionally biased region" description="Basic residues" evidence="7">
    <location>
        <begin position="289"/>
        <end position="298"/>
    </location>
</feature>
<dbReference type="InterPro" id="IPR038933">
    <property type="entry name" value="Ovate"/>
</dbReference>
<evidence type="ECO:0000256" key="6">
    <source>
        <dbReference type="RuleBase" id="RU367028"/>
    </source>
</evidence>
<dbReference type="Pfam" id="PF04844">
    <property type="entry name" value="Ovate"/>
    <property type="match status" value="1"/>
</dbReference>
<feature type="region of interest" description="Disordered" evidence="7">
    <location>
        <begin position="54"/>
        <end position="82"/>
    </location>
</feature>
<evidence type="ECO:0000256" key="4">
    <source>
        <dbReference type="ARBA" id="ARBA00023163"/>
    </source>
</evidence>
<dbReference type="AlphaFoldDB" id="A0AAV7FH32"/>
<dbReference type="Proteomes" id="UP000825729">
    <property type="component" value="Unassembled WGS sequence"/>
</dbReference>
<dbReference type="GO" id="GO:0045892">
    <property type="term" value="P:negative regulation of DNA-templated transcription"/>
    <property type="evidence" value="ECO:0007669"/>
    <property type="project" value="UniProtKB-UniRule"/>
</dbReference>
<comment type="function">
    <text evidence="6">Transcriptional repressor that regulates multiple aspects of plant growth and development.</text>
</comment>